<keyword evidence="2" id="KW-1185">Reference proteome</keyword>
<dbReference type="RefSeq" id="WP_143099189.1">
    <property type="nucleotide sequence ID" value="NZ_FOYZ01000012.1"/>
</dbReference>
<evidence type="ECO:0000313" key="2">
    <source>
        <dbReference type="Proteomes" id="UP000199659"/>
    </source>
</evidence>
<proteinExistence type="predicted"/>
<dbReference type="STRING" id="37658.SAMN05661086_02964"/>
<organism evidence="1 2">
    <name type="scientific">Anaeromicropila populeti</name>
    <dbReference type="NCBI Taxonomy" id="37658"/>
    <lineage>
        <taxon>Bacteria</taxon>
        <taxon>Bacillati</taxon>
        <taxon>Bacillota</taxon>
        <taxon>Clostridia</taxon>
        <taxon>Lachnospirales</taxon>
        <taxon>Lachnospiraceae</taxon>
        <taxon>Anaeromicropila</taxon>
    </lineage>
</organism>
<accession>A0A1I6L0Q5</accession>
<dbReference type="Proteomes" id="UP000199659">
    <property type="component" value="Unassembled WGS sequence"/>
</dbReference>
<gene>
    <name evidence="1" type="ORF">SAMN05661086_02964</name>
</gene>
<dbReference type="EMBL" id="FOYZ01000012">
    <property type="protein sequence ID" value="SFR97059.1"/>
    <property type="molecule type" value="Genomic_DNA"/>
</dbReference>
<protein>
    <submittedName>
        <fullName evidence="1">Uncharacterized protein</fullName>
    </submittedName>
</protein>
<name>A0A1I6L0Q5_9FIRM</name>
<sequence>MSDTIRFTENSFPMTNRIWVDMSMNTTKEKVLEFIENHIEEMPEAINLEIHLYVSDPSETTDRNMEEILKEVYQYKTGYEKSFPIVSIYYPETSLKNEMIDTINELDIYRPGTRLYIIVTDEELPQIKTLADERAMAENLFKKIVYSQQLGLDTTLLFNVEKNPDTIETCLDIRRYVYTWDTSIDIKRPLIQVNPCLTLNKNHTKLLLNYIEQENGLTGIFNVLCGYTTLLARYIQNQKVPATIVPLLSCGTGISEKTLCKDGKIVDCFYAKNTLDKKDILEKCKTCEQVEGCTGCMCVIDMGKNCRLSELFQQL</sequence>
<evidence type="ECO:0000313" key="1">
    <source>
        <dbReference type="EMBL" id="SFR97059.1"/>
    </source>
</evidence>
<reference evidence="1 2" key="1">
    <citation type="submission" date="2016-10" db="EMBL/GenBank/DDBJ databases">
        <authorList>
            <person name="de Groot N.N."/>
        </authorList>
    </citation>
    <scope>NUCLEOTIDE SEQUENCE [LARGE SCALE GENOMIC DNA]</scope>
    <source>
        <strain evidence="1 2">743A</strain>
    </source>
</reference>
<dbReference type="AlphaFoldDB" id="A0A1I6L0Q5"/>